<comment type="caution">
    <text evidence="5">The sequence shown here is derived from an EMBL/GenBank/DDBJ whole genome shotgun (WGS) entry which is preliminary data.</text>
</comment>
<dbReference type="EMBL" id="JASGCB010000019">
    <property type="protein sequence ID" value="MDI9260685.1"/>
    <property type="molecule type" value="Genomic_DNA"/>
</dbReference>
<dbReference type="SMART" id="SM00895">
    <property type="entry name" value="FCD"/>
    <property type="match status" value="1"/>
</dbReference>
<dbReference type="CDD" id="cd07377">
    <property type="entry name" value="WHTH_GntR"/>
    <property type="match status" value="1"/>
</dbReference>
<evidence type="ECO:0000313" key="6">
    <source>
        <dbReference type="Proteomes" id="UP001529245"/>
    </source>
</evidence>
<keyword evidence="1" id="KW-0805">Transcription regulation</keyword>
<sequence>MKPNAGGERRLGDAIAEVLRREIVWGEWPRGHVLSENALARRFGTSRSPVREALRQLAHEGLIALGRNGARVVGLDLGDALELYDVRSLIEQFTASRVCERPRAERESLAHTLSALVLAMDDAASRGDWKAFSNLDLAYHDAIVRASGHRRVLRMWEEMRTLVELTLAIVMRRRMQRGVADMRGALAQHRSLAEAILAGDAAWVKRVMQSHVEETRRLLESGLREKLVDDER</sequence>
<keyword evidence="2" id="KW-0238">DNA-binding</keyword>
<dbReference type="Pfam" id="PF00392">
    <property type="entry name" value="GntR"/>
    <property type="match status" value="1"/>
</dbReference>
<feature type="domain" description="HTH gntR-type" evidence="4">
    <location>
        <begin position="9"/>
        <end position="75"/>
    </location>
</feature>
<reference evidence="5 6" key="1">
    <citation type="submission" date="2023-04" db="EMBL/GenBank/DDBJ databases">
        <title>A. sendaiensis sub sp. chiapanensis a novel subspecie with specific adaptation in bacterial cell wall isolated from an active volcano.</title>
        <authorList>
            <person name="Alvarez Gutierrez P.E."/>
            <person name="Ortiz Cortes L.Y."/>
        </authorList>
    </citation>
    <scope>NUCLEOTIDE SEQUENCE [LARGE SCALE GENOMIC DNA]</scope>
    <source>
        <strain evidence="5 6">PA2</strain>
    </source>
</reference>
<dbReference type="InterPro" id="IPR036390">
    <property type="entry name" value="WH_DNA-bd_sf"/>
</dbReference>
<evidence type="ECO:0000256" key="2">
    <source>
        <dbReference type="ARBA" id="ARBA00023125"/>
    </source>
</evidence>
<proteinExistence type="predicted"/>
<dbReference type="InterPro" id="IPR011711">
    <property type="entry name" value="GntR_C"/>
</dbReference>
<keyword evidence="6" id="KW-1185">Reference proteome</keyword>
<dbReference type="SUPFAM" id="SSF46785">
    <property type="entry name" value="Winged helix' DNA-binding domain"/>
    <property type="match status" value="1"/>
</dbReference>
<evidence type="ECO:0000259" key="4">
    <source>
        <dbReference type="PROSITE" id="PS50949"/>
    </source>
</evidence>
<accession>A0ABT6Y0E5</accession>
<protein>
    <submittedName>
        <fullName evidence="5">GntR family transcriptional regulator</fullName>
    </submittedName>
</protein>
<dbReference type="InterPro" id="IPR008920">
    <property type="entry name" value="TF_FadR/GntR_C"/>
</dbReference>
<dbReference type="RefSeq" id="WP_283204135.1">
    <property type="nucleotide sequence ID" value="NZ_JASGCB010000019.1"/>
</dbReference>
<dbReference type="InterPro" id="IPR036388">
    <property type="entry name" value="WH-like_DNA-bd_sf"/>
</dbReference>
<dbReference type="InterPro" id="IPR000524">
    <property type="entry name" value="Tscrpt_reg_HTH_GntR"/>
</dbReference>
<dbReference type="PANTHER" id="PTHR43537:SF24">
    <property type="entry name" value="GLUCONATE OPERON TRANSCRIPTIONAL REPRESSOR"/>
    <property type="match status" value="1"/>
</dbReference>
<dbReference type="Gene3D" id="1.10.10.10">
    <property type="entry name" value="Winged helix-like DNA-binding domain superfamily/Winged helix DNA-binding domain"/>
    <property type="match status" value="1"/>
</dbReference>
<name>A0ABT6Y0E5_ALISE</name>
<dbReference type="PRINTS" id="PR00035">
    <property type="entry name" value="HTHGNTR"/>
</dbReference>
<keyword evidence="3" id="KW-0804">Transcription</keyword>
<dbReference type="PANTHER" id="PTHR43537">
    <property type="entry name" value="TRANSCRIPTIONAL REGULATOR, GNTR FAMILY"/>
    <property type="match status" value="1"/>
</dbReference>
<dbReference type="PROSITE" id="PS50949">
    <property type="entry name" value="HTH_GNTR"/>
    <property type="match status" value="1"/>
</dbReference>
<dbReference type="SUPFAM" id="SSF48008">
    <property type="entry name" value="GntR ligand-binding domain-like"/>
    <property type="match status" value="1"/>
</dbReference>
<dbReference type="Gene3D" id="1.20.120.530">
    <property type="entry name" value="GntR ligand-binding domain-like"/>
    <property type="match status" value="1"/>
</dbReference>
<gene>
    <name evidence="5" type="ORF">QID03_10965</name>
</gene>
<dbReference type="Proteomes" id="UP001529245">
    <property type="component" value="Unassembled WGS sequence"/>
</dbReference>
<organism evidence="5 6">
    <name type="scientific">Alicyclobacillus sendaiensis PA2</name>
    <dbReference type="NCBI Taxonomy" id="3029425"/>
    <lineage>
        <taxon>Bacteria</taxon>
        <taxon>Bacillati</taxon>
        <taxon>Bacillota</taxon>
        <taxon>Bacilli</taxon>
        <taxon>Bacillales</taxon>
        <taxon>Alicyclobacillaceae</taxon>
        <taxon>Alicyclobacillus</taxon>
    </lineage>
</organism>
<evidence type="ECO:0000256" key="3">
    <source>
        <dbReference type="ARBA" id="ARBA00023163"/>
    </source>
</evidence>
<dbReference type="SMART" id="SM00345">
    <property type="entry name" value="HTH_GNTR"/>
    <property type="match status" value="1"/>
</dbReference>
<dbReference type="Pfam" id="PF07729">
    <property type="entry name" value="FCD"/>
    <property type="match status" value="1"/>
</dbReference>
<evidence type="ECO:0000256" key="1">
    <source>
        <dbReference type="ARBA" id="ARBA00023015"/>
    </source>
</evidence>
<evidence type="ECO:0000313" key="5">
    <source>
        <dbReference type="EMBL" id="MDI9260685.1"/>
    </source>
</evidence>